<dbReference type="PANTHER" id="PTHR11902:SF1">
    <property type="entry name" value="ENOLASE"/>
    <property type="match status" value="1"/>
</dbReference>
<dbReference type="GO" id="GO:0000287">
    <property type="term" value="F:magnesium ion binding"/>
    <property type="evidence" value="ECO:0007669"/>
    <property type="project" value="InterPro"/>
</dbReference>
<dbReference type="GO" id="GO:0006096">
    <property type="term" value="P:glycolytic process"/>
    <property type="evidence" value="ECO:0007669"/>
    <property type="project" value="UniProtKB-UniPathway"/>
</dbReference>
<evidence type="ECO:0000256" key="12">
    <source>
        <dbReference type="SAM" id="MobiDB-lite"/>
    </source>
</evidence>
<dbReference type="PROSITE" id="PS00108">
    <property type="entry name" value="PROTEIN_KINASE_ST"/>
    <property type="match status" value="1"/>
</dbReference>
<gene>
    <name evidence="15" type="ORF">L249_7363</name>
</gene>
<dbReference type="InterPro" id="IPR000941">
    <property type="entry name" value="Enolase"/>
</dbReference>
<organism evidence="15 16">
    <name type="scientific">Ophiocordyceps polyrhachis-furcata BCC 54312</name>
    <dbReference type="NCBI Taxonomy" id="1330021"/>
    <lineage>
        <taxon>Eukaryota</taxon>
        <taxon>Fungi</taxon>
        <taxon>Dikarya</taxon>
        <taxon>Ascomycota</taxon>
        <taxon>Pezizomycotina</taxon>
        <taxon>Sordariomycetes</taxon>
        <taxon>Hypocreomycetidae</taxon>
        <taxon>Hypocreales</taxon>
        <taxon>Ophiocordycipitaceae</taxon>
        <taxon>Ophiocordyceps</taxon>
    </lineage>
</organism>
<dbReference type="EMBL" id="LKCN02000010">
    <property type="protein sequence ID" value="RCI11173.1"/>
    <property type="molecule type" value="Genomic_DNA"/>
</dbReference>
<feature type="region of interest" description="Disordered" evidence="12">
    <location>
        <begin position="1230"/>
        <end position="1251"/>
    </location>
</feature>
<evidence type="ECO:0000256" key="8">
    <source>
        <dbReference type="ARBA" id="ARBA00023239"/>
    </source>
</evidence>
<feature type="domain" description="BUB1 N-terminal" evidence="14">
    <location>
        <begin position="518"/>
        <end position="677"/>
    </location>
</feature>
<dbReference type="Pfam" id="PF03952">
    <property type="entry name" value="Enolase_N"/>
    <property type="match status" value="1"/>
</dbReference>
<evidence type="ECO:0000259" key="14">
    <source>
        <dbReference type="PROSITE" id="PS51489"/>
    </source>
</evidence>
<evidence type="ECO:0000256" key="6">
    <source>
        <dbReference type="ARBA" id="ARBA00022842"/>
    </source>
</evidence>
<feature type="region of interest" description="Disordered" evidence="12">
    <location>
        <begin position="1090"/>
        <end position="1111"/>
    </location>
</feature>
<dbReference type="SUPFAM" id="SSF51604">
    <property type="entry name" value="Enolase C-terminal domain-like"/>
    <property type="match status" value="1"/>
</dbReference>
<dbReference type="InterPro" id="IPR008271">
    <property type="entry name" value="Ser/Thr_kinase_AS"/>
</dbReference>
<dbReference type="InterPro" id="IPR029017">
    <property type="entry name" value="Enolase-like_N"/>
</dbReference>
<feature type="compositionally biased region" description="Acidic residues" evidence="12">
    <location>
        <begin position="958"/>
        <end position="973"/>
    </location>
</feature>
<evidence type="ECO:0000256" key="10">
    <source>
        <dbReference type="ARBA" id="ARBA00032132"/>
    </source>
</evidence>
<dbReference type="PANTHER" id="PTHR11902">
    <property type="entry name" value="ENOLASE"/>
    <property type="match status" value="1"/>
</dbReference>
<dbReference type="InterPro" id="IPR013212">
    <property type="entry name" value="Mad3/Bub1_I"/>
</dbReference>
<dbReference type="SFLD" id="SFLDF00002">
    <property type="entry name" value="enolase"/>
    <property type="match status" value="1"/>
</dbReference>
<dbReference type="HAMAP" id="MF_00318">
    <property type="entry name" value="Enolase"/>
    <property type="match status" value="1"/>
</dbReference>
<evidence type="ECO:0000256" key="3">
    <source>
        <dbReference type="ARBA" id="ARBA00009604"/>
    </source>
</evidence>
<dbReference type="EC" id="4.2.1.11" evidence="4"/>
<dbReference type="OrthoDB" id="248495at2759"/>
<dbReference type="PRINTS" id="PR00148">
    <property type="entry name" value="ENOLASE"/>
</dbReference>
<dbReference type="InterPro" id="IPR036849">
    <property type="entry name" value="Enolase-like_C_sf"/>
</dbReference>
<dbReference type="Pfam" id="PF00069">
    <property type="entry name" value="Pkinase"/>
    <property type="match status" value="1"/>
</dbReference>
<dbReference type="SUPFAM" id="SSF54826">
    <property type="entry name" value="Enolase N-terminal domain-like"/>
    <property type="match status" value="1"/>
</dbReference>
<dbReference type="InterPro" id="IPR012572">
    <property type="entry name" value="Mad3/Bub1_II"/>
</dbReference>
<dbReference type="SFLD" id="SFLDG00178">
    <property type="entry name" value="enolase"/>
    <property type="match status" value="1"/>
</dbReference>
<comment type="cofactor">
    <cofactor evidence="1">
        <name>Mg(2+)</name>
        <dbReference type="ChEBI" id="CHEBI:18420"/>
    </cofactor>
</comment>
<dbReference type="InterPro" id="IPR020810">
    <property type="entry name" value="Enolase_C"/>
</dbReference>
<dbReference type="GO" id="GO:0000015">
    <property type="term" value="C:phosphopyruvate hydratase complex"/>
    <property type="evidence" value="ECO:0007669"/>
    <property type="project" value="InterPro"/>
</dbReference>
<dbReference type="GO" id="GO:0005524">
    <property type="term" value="F:ATP binding"/>
    <property type="evidence" value="ECO:0007669"/>
    <property type="project" value="InterPro"/>
</dbReference>
<dbReference type="FunFam" id="3.30.390.10:FF:000001">
    <property type="entry name" value="Enolase"/>
    <property type="match status" value="1"/>
</dbReference>
<dbReference type="SMART" id="SM01193">
    <property type="entry name" value="Enolase_N"/>
    <property type="match status" value="1"/>
</dbReference>
<dbReference type="SMART" id="SM00777">
    <property type="entry name" value="Mad3_BUB1_I"/>
    <property type="match status" value="1"/>
</dbReference>
<feature type="compositionally biased region" description="Acidic residues" evidence="12">
    <location>
        <begin position="1231"/>
        <end position="1245"/>
    </location>
</feature>
<proteinExistence type="inferred from homology"/>
<dbReference type="InterPro" id="IPR020811">
    <property type="entry name" value="Enolase_N"/>
</dbReference>
<dbReference type="CDD" id="cd13981">
    <property type="entry name" value="STKc_Bub1_BubR1"/>
    <property type="match status" value="1"/>
</dbReference>
<evidence type="ECO:0000256" key="9">
    <source>
        <dbReference type="ARBA" id="ARBA00031125"/>
    </source>
</evidence>
<dbReference type="InterPro" id="IPR000719">
    <property type="entry name" value="Prot_kinase_dom"/>
</dbReference>
<dbReference type="UniPathway" id="UPA00109">
    <property type="reaction ID" value="UER00187"/>
</dbReference>
<dbReference type="GO" id="GO:0004634">
    <property type="term" value="F:phosphopyruvate hydratase activity"/>
    <property type="evidence" value="ECO:0007669"/>
    <property type="project" value="UniProtKB-EC"/>
</dbReference>
<evidence type="ECO:0000256" key="4">
    <source>
        <dbReference type="ARBA" id="ARBA00012058"/>
    </source>
</evidence>
<comment type="pathway">
    <text evidence="2">Carbohydrate degradation; glycolysis; pyruvate from D-glyceraldehyde 3-phosphate: step 4/5.</text>
</comment>
<feature type="compositionally biased region" description="Polar residues" evidence="12">
    <location>
        <begin position="974"/>
        <end position="987"/>
    </location>
</feature>
<evidence type="ECO:0000256" key="11">
    <source>
        <dbReference type="ARBA" id="ARBA00048333"/>
    </source>
</evidence>
<evidence type="ECO:0000256" key="7">
    <source>
        <dbReference type="ARBA" id="ARBA00023152"/>
    </source>
</evidence>
<evidence type="ECO:0000256" key="1">
    <source>
        <dbReference type="ARBA" id="ARBA00001946"/>
    </source>
</evidence>
<feature type="domain" description="Protein kinase" evidence="13">
    <location>
        <begin position="1210"/>
        <end position="1562"/>
    </location>
</feature>
<comment type="caution">
    <text evidence="15">The sequence shown here is derived from an EMBL/GenBank/DDBJ whole genome shotgun (WGS) entry which is preliminary data.</text>
</comment>
<dbReference type="SMART" id="SM00220">
    <property type="entry name" value="S_TKc"/>
    <property type="match status" value="1"/>
</dbReference>
<dbReference type="NCBIfam" id="TIGR01060">
    <property type="entry name" value="eno"/>
    <property type="match status" value="1"/>
</dbReference>
<dbReference type="CDD" id="cd03313">
    <property type="entry name" value="enolase"/>
    <property type="match status" value="1"/>
</dbReference>
<accession>A0A367L9S2</accession>
<dbReference type="InterPro" id="IPR020809">
    <property type="entry name" value="Enolase_CS"/>
</dbReference>
<comment type="similarity">
    <text evidence="3">Belongs to the enolase family.</text>
</comment>
<dbReference type="Gene3D" id="3.30.390.10">
    <property type="entry name" value="Enolase-like, N-terminal domain"/>
    <property type="match status" value="1"/>
</dbReference>
<keyword evidence="16" id="KW-1185">Reference proteome</keyword>
<dbReference type="Pfam" id="PF00113">
    <property type="entry name" value="Enolase_C"/>
    <property type="match status" value="1"/>
</dbReference>
<evidence type="ECO:0000313" key="16">
    <source>
        <dbReference type="Proteomes" id="UP000253664"/>
    </source>
</evidence>
<keyword evidence="6" id="KW-0460">Magnesium</keyword>
<dbReference type="SMART" id="SM01192">
    <property type="entry name" value="Enolase_C"/>
    <property type="match status" value="1"/>
</dbReference>
<keyword evidence="7" id="KW-0324">Glycolysis</keyword>
<evidence type="ECO:0000256" key="2">
    <source>
        <dbReference type="ARBA" id="ARBA00005031"/>
    </source>
</evidence>
<evidence type="ECO:0000256" key="5">
    <source>
        <dbReference type="ARBA" id="ARBA00017068"/>
    </source>
</evidence>
<comment type="catalytic activity">
    <reaction evidence="11">
        <text>(2R)-2-phosphoglycerate = phosphoenolpyruvate + H2O</text>
        <dbReference type="Rhea" id="RHEA:10164"/>
        <dbReference type="ChEBI" id="CHEBI:15377"/>
        <dbReference type="ChEBI" id="CHEBI:58289"/>
        <dbReference type="ChEBI" id="CHEBI:58702"/>
        <dbReference type="EC" id="4.2.1.11"/>
    </reaction>
</comment>
<dbReference type="Gene3D" id="1.25.40.430">
    <property type="match status" value="1"/>
</dbReference>
<dbReference type="Gene3D" id="1.10.510.10">
    <property type="entry name" value="Transferase(Phosphotransferase) domain 1"/>
    <property type="match status" value="1"/>
</dbReference>
<dbReference type="Pfam" id="PF08311">
    <property type="entry name" value="Mad3_BUB1_I"/>
    <property type="match status" value="1"/>
</dbReference>
<dbReference type="PROSITE" id="PS51489">
    <property type="entry name" value="BUB1_N"/>
    <property type="match status" value="1"/>
</dbReference>
<name>A0A367L9S2_9HYPO</name>
<reference evidence="15 16" key="1">
    <citation type="journal article" date="2015" name="BMC Genomics">
        <title>Insights from the genome of Ophiocordyceps polyrhachis-furcata to pathogenicity and host specificity in insect fungi.</title>
        <authorList>
            <person name="Wichadakul D."/>
            <person name="Kobmoo N."/>
            <person name="Ingsriswang S."/>
            <person name="Tangphatsornruang S."/>
            <person name="Chantasingh D."/>
            <person name="Luangsa-ard J.J."/>
            <person name="Eurwilaichitr L."/>
        </authorList>
    </citation>
    <scope>NUCLEOTIDE SEQUENCE [LARGE SCALE GENOMIC DNA]</scope>
    <source>
        <strain evidence="15 16">BCC 54312</strain>
    </source>
</reference>
<dbReference type="Gene3D" id="3.20.20.120">
    <property type="entry name" value="Enolase-like C-terminal domain"/>
    <property type="match status" value="1"/>
</dbReference>
<evidence type="ECO:0000259" key="13">
    <source>
        <dbReference type="PROSITE" id="PS50011"/>
    </source>
</evidence>
<dbReference type="STRING" id="1330021.A0A367L9S2"/>
<dbReference type="Pfam" id="PF08171">
    <property type="entry name" value="Mad3_BUB1_II"/>
    <property type="match status" value="1"/>
</dbReference>
<evidence type="ECO:0000313" key="15">
    <source>
        <dbReference type="EMBL" id="RCI11173.1"/>
    </source>
</evidence>
<protein>
    <recommendedName>
        <fullName evidence="5">Enolase</fullName>
        <ecNumber evidence="4">4.2.1.11</ecNumber>
    </recommendedName>
    <alternativeName>
        <fullName evidence="9">2-phospho-D-glycerate hydro-lyase</fullName>
    </alternativeName>
    <alternativeName>
        <fullName evidence="10">2-phosphoglycerate dehydratase</fullName>
    </alternativeName>
</protein>
<keyword evidence="8" id="KW-0456">Lyase</keyword>
<dbReference type="SFLD" id="SFLDS00001">
    <property type="entry name" value="Enolase"/>
    <property type="match status" value="1"/>
</dbReference>
<dbReference type="SUPFAM" id="SSF56112">
    <property type="entry name" value="Protein kinase-like (PK-like)"/>
    <property type="match status" value="1"/>
</dbReference>
<dbReference type="PROSITE" id="PS50011">
    <property type="entry name" value="PROTEIN_KINASE_DOM"/>
    <property type="match status" value="1"/>
</dbReference>
<feature type="region of interest" description="Disordered" evidence="12">
    <location>
        <begin position="909"/>
        <end position="1044"/>
    </location>
</feature>
<dbReference type="FunFam" id="3.20.20.120:FF:000002">
    <property type="entry name" value="Enolase 1"/>
    <property type="match status" value="1"/>
</dbReference>
<dbReference type="FunFam" id="1.25.40.430:FF:000003">
    <property type="entry name" value="Checkpoint serine/threonine-protein kinase BUB1"/>
    <property type="match status" value="1"/>
</dbReference>
<sequence>MAITKVHARSVYDSRGNPTVEVDIVTETGLHRAIVPSGASTGQHEACELRDGDKAKWGGKGVGKAVENVNSIIGPKLIKEGIDVKDQPKVDKFLNSLDGTANKTKLGANAILGVSLAVAKAGAAEKGVPLYAHISELAGTKKPYVLPVPFMNVVNGGSHAGGRLAFQEFMIVPCDAPSFSEAMRQGAEVYQQLKSLAKKKYGQSAGNVGDEGGVAPDIQTAAEALDLITDAIDKAGYSGKMKIAMDVASSEFYKEAEKKYDLDFKNPKSDPSKWITYQELAAMYSDLCKKYPIVSIEDPFAEDDWEAWSYFSKSHDIQIVGDDLTVTNPLRIKKAIEVKACNALLLKVNQIGTLTESIQAAKDSYADGWGVMVSHRSGETEDVTIADIVVGIRSGEIKTGAPCRSERLAKLNQLLRIEEELGQKAVYAGAGFRKAVESQKGALLLAVAETTVATGYAQCKMPASEDLISFDVIEGEKENIQSLPGGRSAKKLAELVTVDRHSRPSETKTVNDSIRAEYEAEVESIAESDDPLDVFDRYVRWTLDAYPSAQATPQSQLHTLLERATKAFVSSAPYRNDPRYLKLWMHYIHFFADTPRETFLFLSRHGIGETLALYYEEYAAWLEAAGRWAQAAEIYRLGIEREARPLQRLVRKFNEFGERLAQQPEEAAAPASPALPTIRPALAAKLDPFASSAARVAEEPQARPGAADLSRPSKPKLAIFSDADAKPASALSCRGDGSRGWDTVASLADRKKENTMKPTPWTGETLKAGGNKGAASTITVFRDTSLSQINNIIVVPSRNQVTIHPQTGKKESILVDLAVLYPTPEAPGTELSFEEIVASNRGWLHHAWDEAQMTRSELGAEELTEKTSEPEVRENLVLYDENGAVVEPARKGRPGRKVVEVNETQIIKAKLDSPSGPKLRKKNASEPTMTLHTKAATDDIYDMFNAPLPKSTSRDSPESGDEDEYETDADCTTDAESTGTTRPVDSSQQEDDDKSVVSEWSDVVAHRNRPTAAGNAVEALEESDETRTSVLEGQDADVQTDEASTGLATRTIFVPIPPKDYDAPTRPYRDPVEVANNRLPFMTPITERTECSLEGEAEHERQQAKTPSKRDEYWLDDVRDLVGLPQPPDSPVIKDRRCNPVDEAIRRDILDSLTPPLASYRGFHDRKEERYERGHEMRKYIKAVCKAGKEKSAAGPDPILFRLPGRRATFSLKRELGAGAFAPVYLVENSVPEEEEEKEEDDDYEKDLGQGSSMSFSTVSRLRRLEALKMESPPSAWEFHMMRLAHARLGPRHRVAASLSYAHELHLYRDEAFLFLPYHANGTLLDVVNLFRAESSGVMDELLAMFFAVELLRTVEALHAKGIMHGDLKPDNCLLRLDPLPADQPLAVQWKADGAGGWSARGLILIDFGRSIDMTAFTPDVEFVADWKTSPQDCPEVRESRPWTWQIDYHGLAATIHCLLFGKYMETTRCDQGNALGSSGRRYRIRETLKRYWQTDLWGDCFELLLNPVSFADAEDVARLPLLKAMKDIRCRMERWLEANCDRGVGLRPLVSKLEAHAKSRR</sequence>
<dbReference type="InterPro" id="IPR011009">
    <property type="entry name" value="Kinase-like_dom_sf"/>
</dbReference>
<dbReference type="GO" id="GO:0004672">
    <property type="term" value="F:protein kinase activity"/>
    <property type="evidence" value="ECO:0007669"/>
    <property type="project" value="InterPro"/>
</dbReference>
<dbReference type="Proteomes" id="UP000253664">
    <property type="component" value="Unassembled WGS sequence"/>
</dbReference>
<dbReference type="PROSITE" id="PS00164">
    <property type="entry name" value="ENOLASE"/>
    <property type="match status" value="1"/>
</dbReference>